<evidence type="ECO:0000313" key="3">
    <source>
        <dbReference type="EMBL" id="GAA0210634.1"/>
    </source>
</evidence>
<feature type="chain" id="PRO_5046026387" evidence="1">
    <location>
        <begin position="23"/>
        <end position="347"/>
    </location>
</feature>
<sequence>MNTITKIGLTLGLAISSSVSLADNSETTKSSNIELATEWMDYLASDERKGRLTGSDENSEVQNWLINKFKTIGLETVPGQDSYLQKFTAYNRKGDTLQAANVIGYLPCNCDSDRYFVVGAHYDHVGVNPKLEGDQIFNGADDDASGVVASLIFAKTLKQYDKLPFNIIVGMWDAEEMGLQGSKYFAANPWVPLTQIESGFMFELVGVPLKDSLNNAWMTGDKYSTLYPTLKAELAKQDWQLDPVLDPSMGLFFRSDNAPFALLDADSATIQKAFQGQKKAKVNGIPMHAISVWRGQDHYHRPHDEASLIHIPNLVSLAESLAVAVESLSPDTKIQWLDNEQFEFSRP</sequence>
<dbReference type="Proteomes" id="UP001501221">
    <property type="component" value="Unassembled WGS sequence"/>
</dbReference>
<dbReference type="Gene3D" id="3.40.630.10">
    <property type="entry name" value="Zn peptidases"/>
    <property type="match status" value="1"/>
</dbReference>
<name>A0ABN0T2R8_9GAMM</name>
<accession>A0ABN0T2R8</accession>
<feature type="domain" description="Peptidase M28" evidence="2">
    <location>
        <begin position="101"/>
        <end position="320"/>
    </location>
</feature>
<dbReference type="PANTHER" id="PTHR12147:SF26">
    <property type="entry name" value="PEPTIDASE M28 DOMAIN-CONTAINING PROTEIN"/>
    <property type="match status" value="1"/>
</dbReference>
<protein>
    <submittedName>
        <fullName evidence="3">M20/M25/M40 family metallo-hydrolase</fullName>
    </submittedName>
</protein>
<proteinExistence type="predicted"/>
<dbReference type="PANTHER" id="PTHR12147">
    <property type="entry name" value="METALLOPEPTIDASE M28 FAMILY MEMBER"/>
    <property type="match status" value="1"/>
</dbReference>
<evidence type="ECO:0000256" key="1">
    <source>
        <dbReference type="SAM" id="SignalP"/>
    </source>
</evidence>
<dbReference type="SUPFAM" id="SSF53187">
    <property type="entry name" value="Zn-dependent exopeptidases"/>
    <property type="match status" value="1"/>
</dbReference>
<dbReference type="Pfam" id="PF04389">
    <property type="entry name" value="Peptidase_M28"/>
    <property type="match status" value="1"/>
</dbReference>
<keyword evidence="1" id="KW-0732">Signal</keyword>
<gene>
    <name evidence="3" type="ORF">GCM10009123_17520</name>
</gene>
<evidence type="ECO:0000259" key="2">
    <source>
        <dbReference type="Pfam" id="PF04389"/>
    </source>
</evidence>
<feature type="signal peptide" evidence="1">
    <location>
        <begin position="1"/>
        <end position="22"/>
    </location>
</feature>
<dbReference type="EMBL" id="BAAAFM010000003">
    <property type="protein sequence ID" value="GAA0210634.1"/>
    <property type="molecule type" value="Genomic_DNA"/>
</dbReference>
<dbReference type="RefSeq" id="WP_343989285.1">
    <property type="nucleotide sequence ID" value="NZ_BAAAFM010000003.1"/>
</dbReference>
<evidence type="ECO:0000313" key="4">
    <source>
        <dbReference type="Proteomes" id="UP001501221"/>
    </source>
</evidence>
<comment type="caution">
    <text evidence="3">The sequence shown here is derived from an EMBL/GenBank/DDBJ whole genome shotgun (WGS) entry which is preliminary data.</text>
</comment>
<keyword evidence="4" id="KW-1185">Reference proteome</keyword>
<dbReference type="InterPro" id="IPR045175">
    <property type="entry name" value="M28_fam"/>
</dbReference>
<reference evidence="3 4" key="1">
    <citation type="journal article" date="2019" name="Int. J. Syst. Evol. Microbiol.">
        <title>The Global Catalogue of Microorganisms (GCM) 10K type strain sequencing project: providing services to taxonomists for standard genome sequencing and annotation.</title>
        <authorList>
            <consortium name="The Broad Institute Genomics Platform"/>
            <consortium name="The Broad Institute Genome Sequencing Center for Infectious Disease"/>
            <person name="Wu L."/>
            <person name="Ma J."/>
        </authorList>
    </citation>
    <scope>NUCLEOTIDE SEQUENCE [LARGE SCALE GENOMIC DNA]</scope>
    <source>
        <strain evidence="3 4">JCM 16211</strain>
    </source>
</reference>
<organism evidence="3 4">
    <name type="scientific">Kangiella japonica</name>
    <dbReference type="NCBI Taxonomy" id="647384"/>
    <lineage>
        <taxon>Bacteria</taxon>
        <taxon>Pseudomonadati</taxon>
        <taxon>Pseudomonadota</taxon>
        <taxon>Gammaproteobacteria</taxon>
        <taxon>Kangiellales</taxon>
        <taxon>Kangiellaceae</taxon>
        <taxon>Kangiella</taxon>
    </lineage>
</organism>
<dbReference type="InterPro" id="IPR007484">
    <property type="entry name" value="Peptidase_M28"/>
</dbReference>